<dbReference type="EMBL" id="PNBA02000005">
    <property type="protein sequence ID" value="KAG6425707.1"/>
    <property type="molecule type" value="Genomic_DNA"/>
</dbReference>
<dbReference type="Pfam" id="PF14215">
    <property type="entry name" value="bHLH-MYC_N"/>
    <property type="match status" value="1"/>
</dbReference>
<evidence type="ECO:0000259" key="4">
    <source>
        <dbReference type="Pfam" id="PF14215"/>
    </source>
</evidence>
<dbReference type="AlphaFoldDB" id="A0A8X8Y7X6"/>
<protein>
    <recommendedName>
        <fullName evidence="4">Transcription factor MYC/MYB N-terminal domain-containing protein</fullName>
    </recommendedName>
</protein>
<dbReference type="PANTHER" id="PTHR46633">
    <property type="entry name" value="TRANSCRIPTION FACTOR MYC/MYB-RELATED"/>
    <property type="match status" value="1"/>
</dbReference>
<evidence type="ECO:0000256" key="2">
    <source>
        <dbReference type="ARBA" id="ARBA00023163"/>
    </source>
</evidence>
<comment type="caution">
    <text evidence="5">The sequence shown here is derived from an EMBL/GenBank/DDBJ whole genome shotgun (WGS) entry which is preliminary data.</text>
</comment>
<name>A0A8X8Y7X6_SALSN</name>
<gene>
    <name evidence="5" type="ORF">SASPL_116153</name>
</gene>
<sequence length="252" mass="29012">MEEQLNSLAVTHLLQHTLRSLCIHESSQWVYAVFWRILPRNYPPPKWDDRSRGVRKNWILVWEDGFCNFAACGGEMKESGLQPDIFFKMSHEIYNYGEGLIGKVAADHSHKWIHREPNDQEINFLSAWHNSADSHPRTWEAQFRSGIKVVEDLSYVVLLRKKLIYIESIPGVLLPHPSSSSSSSPYASVPPEMWHYQNNLMNHVVPNEYYDPRITPSMSSLEALLSKLPSVEAKEENEAGESSMPPPYYTNN</sequence>
<reference evidence="5" key="1">
    <citation type="submission" date="2018-01" db="EMBL/GenBank/DDBJ databases">
        <authorList>
            <person name="Mao J.F."/>
        </authorList>
    </citation>
    <scope>NUCLEOTIDE SEQUENCE</scope>
    <source>
        <strain evidence="5">Huo1</strain>
        <tissue evidence="5">Leaf</tissue>
    </source>
</reference>
<evidence type="ECO:0000256" key="3">
    <source>
        <dbReference type="SAM" id="MobiDB-lite"/>
    </source>
</evidence>
<proteinExistence type="predicted"/>
<keyword evidence="2" id="KW-0804">Transcription</keyword>
<organism evidence="5">
    <name type="scientific">Salvia splendens</name>
    <name type="common">Scarlet sage</name>
    <dbReference type="NCBI Taxonomy" id="180675"/>
    <lineage>
        <taxon>Eukaryota</taxon>
        <taxon>Viridiplantae</taxon>
        <taxon>Streptophyta</taxon>
        <taxon>Embryophyta</taxon>
        <taxon>Tracheophyta</taxon>
        <taxon>Spermatophyta</taxon>
        <taxon>Magnoliopsida</taxon>
        <taxon>eudicotyledons</taxon>
        <taxon>Gunneridae</taxon>
        <taxon>Pentapetalae</taxon>
        <taxon>asterids</taxon>
        <taxon>lamiids</taxon>
        <taxon>Lamiales</taxon>
        <taxon>Lamiaceae</taxon>
        <taxon>Nepetoideae</taxon>
        <taxon>Mentheae</taxon>
        <taxon>Salviinae</taxon>
        <taxon>Salvia</taxon>
        <taxon>Salvia subgen. Calosphace</taxon>
        <taxon>core Calosphace</taxon>
    </lineage>
</organism>
<keyword evidence="6" id="KW-1185">Reference proteome</keyword>
<feature type="domain" description="Transcription factor MYC/MYB N-terminal" evidence="4">
    <location>
        <begin position="14"/>
        <end position="69"/>
    </location>
</feature>
<dbReference type="Proteomes" id="UP000298416">
    <property type="component" value="Unassembled WGS sequence"/>
</dbReference>
<accession>A0A8X8Y7X6</accession>
<reference evidence="5" key="2">
    <citation type="submission" date="2020-08" db="EMBL/GenBank/DDBJ databases">
        <title>Plant Genome Project.</title>
        <authorList>
            <person name="Zhang R.-G."/>
        </authorList>
    </citation>
    <scope>NUCLEOTIDE SEQUENCE</scope>
    <source>
        <strain evidence="5">Huo1</strain>
        <tissue evidence="5">Leaf</tissue>
    </source>
</reference>
<feature type="region of interest" description="Disordered" evidence="3">
    <location>
        <begin position="229"/>
        <end position="252"/>
    </location>
</feature>
<dbReference type="PANTHER" id="PTHR46633:SF3">
    <property type="entry name" value="SERINE_THREONINE-PROTEIN KINASE WNK (WITH NO LYSINE)-LIKE PROTEIN"/>
    <property type="match status" value="1"/>
</dbReference>
<dbReference type="InterPro" id="IPR025610">
    <property type="entry name" value="MYC/MYB_N"/>
</dbReference>
<evidence type="ECO:0000313" key="5">
    <source>
        <dbReference type="EMBL" id="KAG6425707.1"/>
    </source>
</evidence>
<keyword evidence="1" id="KW-0805">Transcription regulation</keyword>
<evidence type="ECO:0000256" key="1">
    <source>
        <dbReference type="ARBA" id="ARBA00023015"/>
    </source>
</evidence>
<evidence type="ECO:0000313" key="6">
    <source>
        <dbReference type="Proteomes" id="UP000298416"/>
    </source>
</evidence>